<gene>
    <name evidence="1" type="ORF">KIPB_014633</name>
</gene>
<name>A0A9K3DAI3_9EUKA</name>
<proteinExistence type="predicted"/>
<dbReference type="Proteomes" id="UP000265618">
    <property type="component" value="Unassembled WGS sequence"/>
</dbReference>
<keyword evidence="2" id="KW-1185">Reference proteome</keyword>
<reference evidence="1 2" key="1">
    <citation type="journal article" date="2018" name="PLoS ONE">
        <title>The draft genome of Kipferlia bialata reveals reductive genome evolution in fornicate parasites.</title>
        <authorList>
            <person name="Tanifuji G."/>
            <person name="Takabayashi S."/>
            <person name="Kume K."/>
            <person name="Takagi M."/>
            <person name="Nakayama T."/>
            <person name="Kamikawa R."/>
            <person name="Inagaki Y."/>
            <person name="Hashimoto T."/>
        </authorList>
    </citation>
    <scope>NUCLEOTIDE SEQUENCE [LARGE SCALE GENOMIC DNA]</scope>
    <source>
        <strain evidence="1">NY0173</strain>
    </source>
</reference>
<dbReference type="EMBL" id="BDIP01007644">
    <property type="protein sequence ID" value="GIQ91400.1"/>
    <property type="molecule type" value="Genomic_DNA"/>
</dbReference>
<sequence>MSTDVVIIYQRLIGNLLKHAKNYAKTKDPVLKIADHLLVHFKRFVSVSRSRFFNKGAKQLITQLAKEKFRGIVTYLENQGFKIISGM</sequence>
<protein>
    <submittedName>
        <fullName evidence="1">Uncharacterized protein</fullName>
    </submittedName>
</protein>
<evidence type="ECO:0000313" key="2">
    <source>
        <dbReference type="Proteomes" id="UP000265618"/>
    </source>
</evidence>
<accession>A0A9K3DAI3</accession>
<organism evidence="1 2">
    <name type="scientific">Kipferlia bialata</name>
    <dbReference type="NCBI Taxonomy" id="797122"/>
    <lineage>
        <taxon>Eukaryota</taxon>
        <taxon>Metamonada</taxon>
        <taxon>Carpediemonas-like organisms</taxon>
        <taxon>Kipferlia</taxon>
    </lineage>
</organism>
<evidence type="ECO:0000313" key="1">
    <source>
        <dbReference type="EMBL" id="GIQ91400.1"/>
    </source>
</evidence>
<comment type="caution">
    <text evidence="1">The sequence shown here is derived from an EMBL/GenBank/DDBJ whole genome shotgun (WGS) entry which is preliminary data.</text>
</comment>
<feature type="non-terminal residue" evidence="1">
    <location>
        <position position="1"/>
    </location>
</feature>
<dbReference type="AlphaFoldDB" id="A0A9K3DAI3"/>